<dbReference type="AlphaFoldDB" id="A0A5B8LVQ8"/>
<keyword evidence="3" id="KW-0574">Periplasm</keyword>
<dbReference type="Gene3D" id="3.40.190.10">
    <property type="entry name" value="Periplasmic binding protein-like II"/>
    <property type="match status" value="2"/>
</dbReference>
<gene>
    <name evidence="4" type="ORF">FPZ08_17830</name>
</gene>
<comment type="subcellular location">
    <subcellularLocation>
        <location evidence="1">Periplasm</location>
    </subcellularLocation>
</comment>
<name>A0A5B8LVQ8_9HYPH</name>
<dbReference type="OrthoDB" id="7374398at2"/>
<accession>A0A5B8LVQ8</accession>
<dbReference type="KEGG" id="dea:FPZ08_17830"/>
<dbReference type="InterPro" id="IPR006059">
    <property type="entry name" value="SBP"/>
</dbReference>
<evidence type="ECO:0000313" key="4">
    <source>
        <dbReference type="EMBL" id="QDZ12448.1"/>
    </source>
</evidence>
<evidence type="ECO:0000313" key="5">
    <source>
        <dbReference type="Proteomes" id="UP000315364"/>
    </source>
</evidence>
<evidence type="ECO:0000256" key="2">
    <source>
        <dbReference type="ARBA" id="ARBA00008520"/>
    </source>
</evidence>
<reference evidence="4 5" key="1">
    <citation type="submission" date="2019-07" db="EMBL/GenBank/DDBJ databases">
        <title>Full genome sequence of Devosia sp. Gsoil 520.</title>
        <authorList>
            <person name="Im W.-T."/>
        </authorList>
    </citation>
    <scope>NUCLEOTIDE SEQUENCE [LARGE SCALE GENOMIC DNA]</scope>
    <source>
        <strain evidence="4 5">Gsoil 520</strain>
    </source>
</reference>
<evidence type="ECO:0000256" key="3">
    <source>
        <dbReference type="ARBA" id="ARBA00022764"/>
    </source>
</evidence>
<comment type="similarity">
    <text evidence="2">Belongs to the bacterial solute-binding protein 1 family.</text>
</comment>
<dbReference type="InterPro" id="IPR050490">
    <property type="entry name" value="Bact_solute-bd_prot1"/>
</dbReference>
<protein>
    <submittedName>
        <fullName evidence="4">Extracellular solute-binding protein</fullName>
    </submittedName>
</protein>
<organism evidence="4 5">
    <name type="scientific">Devosia ginsengisoli</name>
    <dbReference type="NCBI Taxonomy" id="400770"/>
    <lineage>
        <taxon>Bacteria</taxon>
        <taxon>Pseudomonadati</taxon>
        <taxon>Pseudomonadota</taxon>
        <taxon>Alphaproteobacteria</taxon>
        <taxon>Hyphomicrobiales</taxon>
        <taxon>Devosiaceae</taxon>
        <taxon>Devosia</taxon>
    </lineage>
</organism>
<dbReference type="EMBL" id="CP042304">
    <property type="protein sequence ID" value="QDZ12448.1"/>
    <property type="molecule type" value="Genomic_DNA"/>
</dbReference>
<sequence>MAFSAARMTNAVQPQGRISAMTRRKAYAITLLAAGAALASTAALQAKDLTLLTHAAIQGSITGASGTGGDVLAGWQQENDVNLNWITADIAPLHDRLMRETSLSSTSIDVGFILDSYATQAALSGFEPLDDCLTGLDISDIPQTFLDQVSQDGQLKALPIRHATTALHYNKALLAEHGIDALPDTFEGLIEVAKTLSGKSDDGTPVYGLSIDGTNAGGTYNLLMAYGATLTDAQGKPSTDVEALTNAYAALADLYAAGALPSNFTAMGIDQITQGVWQGRIAMAVQPFNRYLTYNDASKSDYAGQVDVAAFPAAEGQPSPYVARTTVWSAVIPANSQNKELACDFVRQLADPENVVLMTLNGNGPVRTDAYLDQRVIDAIPYAQAEQQAVLGAKFVIAPFDQIGRAQDMYLENMQAAAIGLKTPEQAAADTLAAIAEAAGN</sequence>
<dbReference type="Pfam" id="PF01547">
    <property type="entry name" value="SBP_bac_1"/>
    <property type="match status" value="1"/>
</dbReference>
<dbReference type="SUPFAM" id="SSF53850">
    <property type="entry name" value="Periplasmic binding protein-like II"/>
    <property type="match status" value="1"/>
</dbReference>
<dbReference type="PANTHER" id="PTHR43649:SF12">
    <property type="entry name" value="DIACETYLCHITOBIOSE BINDING PROTEIN DASA"/>
    <property type="match status" value="1"/>
</dbReference>
<keyword evidence="5" id="KW-1185">Reference proteome</keyword>
<dbReference type="Proteomes" id="UP000315364">
    <property type="component" value="Chromosome"/>
</dbReference>
<dbReference type="PANTHER" id="PTHR43649">
    <property type="entry name" value="ARABINOSE-BINDING PROTEIN-RELATED"/>
    <property type="match status" value="1"/>
</dbReference>
<dbReference type="GO" id="GO:0042597">
    <property type="term" value="C:periplasmic space"/>
    <property type="evidence" value="ECO:0007669"/>
    <property type="project" value="UniProtKB-SubCell"/>
</dbReference>
<proteinExistence type="inferred from homology"/>
<evidence type="ECO:0000256" key="1">
    <source>
        <dbReference type="ARBA" id="ARBA00004418"/>
    </source>
</evidence>